<dbReference type="PANTHER" id="PTHR41260">
    <property type="entry name" value="PROTEIN ECSC"/>
    <property type="match status" value="1"/>
</dbReference>
<organism evidence="2 3">
    <name type="scientific">Kitasatospora nipponensis</name>
    <dbReference type="NCBI Taxonomy" id="258049"/>
    <lineage>
        <taxon>Bacteria</taxon>
        <taxon>Bacillati</taxon>
        <taxon>Actinomycetota</taxon>
        <taxon>Actinomycetes</taxon>
        <taxon>Kitasatosporales</taxon>
        <taxon>Streptomycetaceae</taxon>
        <taxon>Kitasatospora</taxon>
    </lineage>
</organism>
<sequence length="409" mass="42609">MLSDDDGRTGASTIPPATDIAGSPRASCGRAYDPGVTEPSQYELEAWRDIRRFRGRPLSRKMGEAGEQLAVGAANLGRRAARRLENHPRAHSALTRGGDIVAKGAQKAGTAARGATEALPDWSSAVVQSTRQTVGRLSRAGLTPARVVKRHQKHGHDVTSLADLRRLDLEQIDTARGRAVSWYYPAVAALSGATAGLVISGGGLAVAASAGAAAAPSGGVIVGALAGDAAVVLALASRVVGHVSLFYGYDPESPAEKLFVMSVVNAGTAVSASAKTAAMSDISRLTQALVRGKGWDVLGESVVTRVSQQFARAFGIRLTKKGLGKVVPGVGILVGSTLNWSTLERIVDTADLAYRRRFLIEKYPRLGDEEASGSFLDADEEADEEAVDSADEPISVLAELARAGGPDLP</sequence>
<dbReference type="Pfam" id="PF12787">
    <property type="entry name" value="EcsC"/>
    <property type="match status" value="1"/>
</dbReference>
<accession>A0ABN1T820</accession>
<evidence type="ECO:0000313" key="3">
    <source>
        <dbReference type="Proteomes" id="UP001500037"/>
    </source>
</evidence>
<reference evidence="2 3" key="1">
    <citation type="journal article" date="2019" name="Int. J. Syst. Evol. Microbiol.">
        <title>The Global Catalogue of Microorganisms (GCM) 10K type strain sequencing project: providing services to taxonomists for standard genome sequencing and annotation.</title>
        <authorList>
            <consortium name="The Broad Institute Genomics Platform"/>
            <consortium name="The Broad Institute Genome Sequencing Center for Infectious Disease"/>
            <person name="Wu L."/>
            <person name="Ma J."/>
        </authorList>
    </citation>
    <scope>NUCLEOTIDE SEQUENCE [LARGE SCALE GENOMIC DNA]</scope>
    <source>
        <strain evidence="2 3">JCM 13004</strain>
    </source>
</reference>
<name>A0ABN1T820_9ACTN</name>
<dbReference type="EMBL" id="BAAALF010000297">
    <property type="protein sequence ID" value="GAA1069011.1"/>
    <property type="molecule type" value="Genomic_DNA"/>
</dbReference>
<dbReference type="InterPro" id="IPR024787">
    <property type="entry name" value="EcsC"/>
</dbReference>
<evidence type="ECO:0000313" key="2">
    <source>
        <dbReference type="EMBL" id="GAA1069011.1"/>
    </source>
</evidence>
<protein>
    <recommendedName>
        <fullName evidence="4">EcsC family protein</fullName>
    </recommendedName>
</protein>
<feature type="region of interest" description="Disordered" evidence="1">
    <location>
        <begin position="1"/>
        <end position="37"/>
    </location>
</feature>
<feature type="region of interest" description="Disordered" evidence="1">
    <location>
        <begin position="371"/>
        <end position="393"/>
    </location>
</feature>
<keyword evidence="3" id="KW-1185">Reference proteome</keyword>
<comment type="caution">
    <text evidence="2">The sequence shown here is derived from an EMBL/GenBank/DDBJ whole genome shotgun (WGS) entry which is preliminary data.</text>
</comment>
<evidence type="ECO:0008006" key="4">
    <source>
        <dbReference type="Google" id="ProtNLM"/>
    </source>
</evidence>
<feature type="compositionally biased region" description="Acidic residues" evidence="1">
    <location>
        <begin position="377"/>
        <end position="391"/>
    </location>
</feature>
<dbReference type="Proteomes" id="UP001500037">
    <property type="component" value="Unassembled WGS sequence"/>
</dbReference>
<evidence type="ECO:0000256" key="1">
    <source>
        <dbReference type="SAM" id="MobiDB-lite"/>
    </source>
</evidence>
<gene>
    <name evidence="2" type="ORF">GCM10009665_75420</name>
</gene>
<dbReference type="PANTHER" id="PTHR41260:SF1">
    <property type="entry name" value="PROTEIN ECSC"/>
    <property type="match status" value="1"/>
</dbReference>
<proteinExistence type="predicted"/>